<sequence>MTSNPNPHSALLATVLAQTLVESFNALADEVQGLIDRKTILEHKLRFAHEQYQYLADKYAPAAPDISETLAKLQLPPDIHHPSLINTPHVPLPSRRQSDSAQAELAIFIREGRKVAHQLSALADASRGSGSTGETFSTNMTSMSTVLEQDFTVEGKKGHLGCPFSRPAPNGDADAQPNGDSDAQDATPDHSGDPICAAMVEESASGEATANGAAKCPIRFLDKHSPEEIANYVEKHKHQIPRSHEVCVRRYQRNEEQIRKLDAKYGNLATMIQDLSHLHAPMLPSAEAEAGADVEKVSNERVENWAQEVSANSTDDPEKMDPVPQSEDSDLDRQSHFDRPLKEVRVGESPSRPWGISVPIYDRVSGFDVQDERPVSPPPAPVQMPGPVQTPKAAPARKCPFDHTKLTPLNGMKAPHLPHLEPDPSPRQIPEDHVMNQPATPPKQQVPPYSSPPPQPTFINAADMSKTTGGGAPQIVFNGPVFIGYPMEQAIQFMQQFQNPR</sequence>
<feature type="region of interest" description="Disordered" evidence="1">
    <location>
        <begin position="308"/>
        <end position="338"/>
    </location>
</feature>
<evidence type="ECO:0000256" key="1">
    <source>
        <dbReference type="SAM" id="MobiDB-lite"/>
    </source>
</evidence>
<dbReference type="OrthoDB" id="5343576at2759"/>
<dbReference type="AlphaFoldDB" id="R8BF15"/>
<dbReference type="KEGG" id="tmn:UCRPA7_6606"/>
<feature type="region of interest" description="Disordered" evidence="1">
    <location>
        <begin position="158"/>
        <end position="194"/>
    </location>
</feature>
<proteinExistence type="predicted"/>
<feature type="compositionally biased region" description="Basic and acidic residues" evidence="1">
    <location>
        <begin position="418"/>
        <end position="434"/>
    </location>
</feature>
<reference evidence="3" key="1">
    <citation type="journal article" date="2013" name="Genome Announc.">
        <title>Draft genome sequence of the ascomycete Phaeoacremonium aleophilum strain UCR-PA7, a causal agent of the esca disease complex in grapevines.</title>
        <authorList>
            <person name="Blanco-Ulate B."/>
            <person name="Rolshausen P."/>
            <person name="Cantu D."/>
        </authorList>
    </citation>
    <scope>NUCLEOTIDE SEQUENCE [LARGE SCALE GENOMIC DNA]</scope>
    <source>
        <strain evidence="3">UCR-PA7</strain>
    </source>
</reference>
<protein>
    <submittedName>
        <fullName evidence="2">Uncharacterized protein</fullName>
    </submittedName>
</protein>
<dbReference type="EMBL" id="KB933247">
    <property type="protein sequence ID" value="EON97888.1"/>
    <property type="molecule type" value="Genomic_DNA"/>
</dbReference>
<dbReference type="RefSeq" id="XP_007917334.1">
    <property type="nucleotide sequence ID" value="XM_007919143.1"/>
</dbReference>
<dbReference type="GeneID" id="19327280"/>
<dbReference type="Proteomes" id="UP000014074">
    <property type="component" value="Unassembled WGS sequence"/>
</dbReference>
<feature type="compositionally biased region" description="Pro residues" evidence="1">
    <location>
        <begin position="439"/>
        <end position="456"/>
    </location>
</feature>
<name>R8BF15_PHAM7</name>
<dbReference type="eggNOG" id="ENOG502SHR2">
    <property type="taxonomic scope" value="Eukaryota"/>
</dbReference>
<gene>
    <name evidence="2" type="ORF">UCRPA7_6606</name>
</gene>
<evidence type="ECO:0000313" key="2">
    <source>
        <dbReference type="EMBL" id="EON97888.1"/>
    </source>
</evidence>
<evidence type="ECO:0000313" key="3">
    <source>
        <dbReference type="Proteomes" id="UP000014074"/>
    </source>
</evidence>
<organism evidence="2 3">
    <name type="scientific">Phaeoacremonium minimum (strain UCR-PA7)</name>
    <name type="common">Esca disease fungus</name>
    <name type="synonym">Togninia minima</name>
    <dbReference type="NCBI Taxonomy" id="1286976"/>
    <lineage>
        <taxon>Eukaryota</taxon>
        <taxon>Fungi</taxon>
        <taxon>Dikarya</taxon>
        <taxon>Ascomycota</taxon>
        <taxon>Pezizomycotina</taxon>
        <taxon>Sordariomycetes</taxon>
        <taxon>Sordariomycetidae</taxon>
        <taxon>Togniniales</taxon>
        <taxon>Togniniaceae</taxon>
        <taxon>Phaeoacremonium</taxon>
    </lineage>
</organism>
<feature type="region of interest" description="Disordered" evidence="1">
    <location>
        <begin position="369"/>
        <end position="396"/>
    </location>
</feature>
<accession>R8BF15</accession>
<feature type="region of interest" description="Disordered" evidence="1">
    <location>
        <begin position="409"/>
        <end position="466"/>
    </location>
</feature>
<dbReference type="HOGENOM" id="CLU_027370_0_0_1"/>
<keyword evidence="3" id="KW-1185">Reference proteome</keyword>
<feature type="compositionally biased region" description="Pro residues" evidence="1">
    <location>
        <begin position="375"/>
        <end position="384"/>
    </location>
</feature>